<gene>
    <name evidence="1" type="ORF">Trco_008235</name>
</gene>
<evidence type="ECO:0000313" key="2">
    <source>
        <dbReference type="Proteomes" id="UP000827724"/>
    </source>
</evidence>
<dbReference type="AlphaFoldDB" id="A0A9P8QF47"/>
<proteinExistence type="predicted"/>
<accession>A0A9P8QF47</accession>
<dbReference type="OrthoDB" id="3257981at2759"/>
<comment type="caution">
    <text evidence="1">The sequence shown here is derived from an EMBL/GenBank/DDBJ whole genome shotgun (WGS) entry which is preliminary data.</text>
</comment>
<evidence type="ECO:0008006" key="3">
    <source>
        <dbReference type="Google" id="ProtNLM"/>
    </source>
</evidence>
<dbReference type="InterPro" id="IPR032675">
    <property type="entry name" value="LRR_dom_sf"/>
</dbReference>
<protein>
    <recommendedName>
        <fullName evidence="3">F-box domain-containing protein</fullName>
    </recommendedName>
</protein>
<sequence>MDRDVTTFMIGTYSGPAKDEFGTETSAERPLPLDTVMQGRRRRSRCRLLQLPDKILADIVDLLACDKAALASLALANSDCRQLARSRQFAEIQFDYSPQARQLLFHLMAEAMHPEDMETFIGPCVRRVTFEPHPEHAKEFHHELCGSIFGEEAGWYSHEQRRQLRRKANDYYTKLRTASALAVFAAMPNLEAFAWQDPFSIDEDFFGMISRSSAQHIRLSRVVIDEPWLMRPPLTPPLWPLRSLDLDVRLALSPDDYMGGRGGAAGGGDTDDPISPFFETLLQRCAPTLESLSWRHLSMTPVKIRISLGSHPPAFPRLQYLRLVYVSLHRLAFSALLAPTLRHLELPLTGLDGLEGCLTASRPLPDLESLVVSMLPLKSQACVPVARFIRRHKHVRKLLVHDYEAAHDDGNHLDPFIIPILAGGGFDNLCCLSLGWGADPGVPGRLPLALIPETALKTLGAIVSLERLSLRVGCGFGWKHQWLIDHNALQRHLKRLRRLKMLALVRDTYFILSDLDLDLTHAVRYYSRRFIGEEELAAAEAREHLDVDVTPADIKEDDDGGSHGEGWTWEKAHRNRMLTQAEEYAAVFPELEFVYCGQRPMGFRRDAESPVAGREAIPLTRHRDDCITFFHKTFGIA</sequence>
<dbReference type="Gene3D" id="3.80.10.10">
    <property type="entry name" value="Ribonuclease Inhibitor"/>
    <property type="match status" value="1"/>
</dbReference>
<organism evidence="1 2">
    <name type="scientific">Trichoderma cornu-damae</name>
    <dbReference type="NCBI Taxonomy" id="654480"/>
    <lineage>
        <taxon>Eukaryota</taxon>
        <taxon>Fungi</taxon>
        <taxon>Dikarya</taxon>
        <taxon>Ascomycota</taxon>
        <taxon>Pezizomycotina</taxon>
        <taxon>Sordariomycetes</taxon>
        <taxon>Hypocreomycetidae</taxon>
        <taxon>Hypocreales</taxon>
        <taxon>Hypocreaceae</taxon>
        <taxon>Trichoderma</taxon>
    </lineage>
</organism>
<dbReference type="EMBL" id="JAIWOZ010000007">
    <property type="protein sequence ID" value="KAH6603460.1"/>
    <property type="molecule type" value="Genomic_DNA"/>
</dbReference>
<evidence type="ECO:0000313" key="1">
    <source>
        <dbReference type="EMBL" id="KAH6603460.1"/>
    </source>
</evidence>
<name>A0A9P8QF47_9HYPO</name>
<reference evidence="1" key="1">
    <citation type="submission" date="2021-08" db="EMBL/GenBank/DDBJ databases">
        <title>Chromosome-Level Trichoderma cornu-damae using Hi-C Data.</title>
        <authorList>
            <person name="Kim C.S."/>
        </authorList>
    </citation>
    <scope>NUCLEOTIDE SEQUENCE</scope>
    <source>
        <strain evidence="1">KA19-0412C</strain>
    </source>
</reference>
<keyword evidence="2" id="KW-1185">Reference proteome</keyword>
<dbReference type="Proteomes" id="UP000827724">
    <property type="component" value="Unassembled WGS sequence"/>
</dbReference>
<dbReference type="SUPFAM" id="SSF52047">
    <property type="entry name" value="RNI-like"/>
    <property type="match status" value="1"/>
</dbReference>